<dbReference type="OrthoDB" id="48683at2759"/>
<dbReference type="EMBL" id="BDSP01000033">
    <property type="protein sequence ID" value="GAX11050.1"/>
    <property type="molecule type" value="Genomic_DNA"/>
</dbReference>
<sequence length="433" mass="48797">MEAKGVDAEPELNEAASTLSPDRKLSRSEDCSTSLPVQVIALSSEKVDSVQQSLTFVKNEQDKPRALTDVIDKLSYEKYPEYVRKNDSTLSFPEKLMLMLIHVERVYANHVKKLEDQSIGWSNNGKSFIIRDNDALCKSWIPTFFGQAKFSSFTRKLYRWGFRKVNVSINDKGEQSVVFSNENFQRGDVSRLSKMQSITAAKIRNQLAVRTGSRKESPPESTSIGLLENVSDPRSAIDQLLRERFPLPATAVAHFANSSVLQYRCEREQEILRNRSLLATQLSNTPYPTSNILGLEDASLLARQQAVLDRYRQSPTSLPTRGDVAQSSPRRLSLSARSQLENLRLLEALDHQRAGSINSLFSEGAFEQLLLQRQLRAIQSPALDLASNVDESNLLNQNLRAAYLQRLENRSGGNVDRHYLAALEALLQQNDNR</sequence>
<dbReference type="GO" id="GO:0005634">
    <property type="term" value="C:nucleus"/>
    <property type="evidence" value="ECO:0007669"/>
    <property type="project" value="UniProtKB-SubCell"/>
</dbReference>
<feature type="domain" description="HSF-type DNA-binding" evidence="6">
    <location>
        <begin position="106"/>
        <end position="198"/>
    </location>
</feature>
<organism evidence="7 8">
    <name type="scientific">Fistulifera solaris</name>
    <name type="common">Oleaginous diatom</name>
    <dbReference type="NCBI Taxonomy" id="1519565"/>
    <lineage>
        <taxon>Eukaryota</taxon>
        <taxon>Sar</taxon>
        <taxon>Stramenopiles</taxon>
        <taxon>Ochrophyta</taxon>
        <taxon>Bacillariophyta</taxon>
        <taxon>Bacillariophyceae</taxon>
        <taxon>Bacillariophycidae</taxon>
        <taxon>Naviculales</taxon>
        <taxon>Naviculaceae</taxon>
        <taxon>Fistulifera</taxon>
    </lineage>
</organism>
<comment type="subcellular location">
    <subcellularLocation>
        <location evidence="1">Nucleus</location>
    </subcellularLocation>
</comment>
<dbReference type="GO" id="GO:0003700">
    <property type="term" value="F:DNA-binding transcription factor activity"/>
    <property type="evidence" value="ECO:0007669"/>
    <property type="project" value="InterPro"/>
</dbReference>
<name>A0A1Z5JAN5_FISSO</name>
<dbReference type="InParanoid" id="A0A1Z5JAN5"/>
<protein>
    <recommendedName>
        <fullName evidence="6">HSF-type DNA-binding domain-containing protein</fullName>
    </recommendedName>
</protein>
<evidence type="ECO:0000256" key="4">
    <source>
        <dbReference type="RuleBase" id="RU004020"/>
    </source>
</evidence>
<dbReference type="InterPro" id="IPR036390">
    <property type="entry name" value="WH_DNA-bd_sf"/>
</dbReference>
<dbReference type="PANTHER" id="PTHR10015">
    <property type="entry name" value="HEAT SHOCK TRANSCRIPTION FACTOR"/>
    <property type="match status" value="1"/>
</dbReference>
<dbReference type="SMART" id="SM00415">
    <property type="entry name" value="HSF"/>
    <property type="match status" value="1"/>
</dbReference>
<evidence type="ECO:0000313" key="8">
    <source>
        <dbReference type="Proteomes" id="UP000198406"/>
    </source>
</evidence>
<dbReference type="AlphaFoldDB" id="A0A1Z5JAN5"/>
<accession>A0A1Z5JAN5</accession>
<keyword evidence="3" id="KW-0539">Nucleus</keyword>
<dbReference type="SUPFAM" id="SSF46785">
    <property type="entry name" value="Winged helix' DNA-binding domain"/>
    <property type="match status" value="1"/>
</dbReference>
<dbReference type="InterPro" id="IPR036388">
    <property type="entry name" value="WH-like_DNA-bd_sf"/>
</dbReference>
<dbReference type="PANTHER" id="PTHR10015:SF206">
    <property type="entry name" value="HSF-TYPE DNA-BINDING DOMAIN-CONTAINING PROTEIN"/>
    <property type="match status" value="1"/>
</dbReference>
<feature type="compositionally biased region" description="Basic and acidic residues" evidence="5">
    <location>
        <begin position="21"/>
        <end position="30"/>
    </location>
</feature>
<dbReference type="InterPro" id="IPR000232">
    <property type="entry name" value="HSF_DNA-bd"/>
</dbReference>
<feature type="region of interest" description="Disordered" evidence="5">
    <location>
        <begin position="1"/>
        <end position="31"/>
    </location>
</feature>
<evidence type="ECO:0000256" key="5">
    <source>
        <dbReference type="SAM" id="MobiDB-lite"/>
    </source>
</evidence>
<dbReference type="Gene3D" id="1.10.10.10">
    <property type="entry name" value="Winged helix-like DNA-binding domain superfamily/Winged helix DNA-binding domain"/>
    <property type="match status" value="1"/>
</dbReference>
<keyword evidence="2" id="KW-0238">DNA-binding</keyword>
<feature type="region of interest" description="Disordered" evidence="5">
    <location>
        <begin position="311"/>
        <end position="332"/>
    </location>
</feature>
<evidence type="ECO:0000256" key="1">
    <source>
        <dbReference type="ARBA" id="ARBA00004123"/>
    </source>
</evidence>
<evidence type="ECO:0000259" key="6">
    <source>
        <dbReference type="SMART" id="SM00415"/>
    </source>
</evidence>
<proteinExistence type="inferred from homology"/>
<gene>
    <name evidence="7" type="ORF">FisN_21Lh009</name>
</gene>
<reference evidence="7 8" key="1">
    <citation type="journal article" date="2015" name="Plant Cell">
        <title>Oil accumulation by the oleaginous diatom Fistulifera solaris as revealed by the genome and transcriptome.</title>
        <authorList>
            <person name="Tanaka T."/>
            <person name="Maeda Y."/>
            <person name="Veluchamy A."/>
            <person name="Tanaka M."/>
            <person name="Abida H."/>
            <person name="Marechal E."/>
            <person name="Bowler C."/>
            <person name="Muto M."/>
            <person name="Sunaga Y."/>
            <person name="Tanaka M."/>
            <person name="Yoshino T."/>
            <person name="Taniguchi T."/>
            <person name="Fukuda Y."/>
            <person name="Nemoto M."/>
            <person name="Matsumoto M."/>
            <person name="Wong P.S."/>
            <person name="Aburatani S."/>
            <person name="Fujibuchi W."/>
        </authorList>
    </citation>
    <scope>NUCLEOTIDE SEQUENCE [LARGE SCALE GENOMIC DNA]</scope>
    <source>
        <strain evidence="7 8">JPCC DA0580</strain>
    </source>
</reference>
<comment type="similarity">
    <text evidence="4">Belongs to the HSF family.</text>
</comment>
<keyword evidence="8" id="KW-1185">Reference proteome</keyword>
<evidence type="ECO:0000256" key="3">
    <source>
        <dbReference type="ARBA" id="ARBA00023242"/>
    </source>
</evidence>
<evidence type="ECO:0000313" key="7">
    <source>
        <dbReference type="EMBL" id="GAX11050.1"/>
    </source>
</evidence>
<dbReference type="GO" id="GO:0043565">
    <property type="term" value="F:sequence-specific DNA binding"/>
    <property type="evidence" value="ECO:0007669"/>
    <property type="project" value="InterPro"/>
</dbReference>
<dbReference type="Proteomes" id="UP000198406">
    <property type="component" value="Unassembled WGS sequence"/>
</dbReference>
<evidence type="ECO:0000256" key="2">
    <source>
        <dbReference type="ARBA" id="ARBA00023125"/>
    </source>
</evidence>
<dbReference type="Pfam" id="PF00447">
    <property type="entry name" value="HSF_DNA-bind"/>
    <property type="match status" value="1"/>
</dbReference>
<comment type="caution">
    <text evidence="7">The sequence shown here is derived from an EMBL/GenBank/DDBJ whole genome shotgun (WGS) entry which is preliminary data.</text>
</comment>